<dbReference type="InterPro" id="IPR000515">
    <property type="entry name" value="MetI-like"/>
</dbReference>
<evidence type="ECO:0000256" key="7">
    <source>
        <dbReference type="RuleBase" id="RU363032"/>
    </source>
</evidence>
<evidence type="ECO:0000256" key="2">
    <source>
        <dbReference type="ARBA" id="ARBA00022448"/>
    </source>
</evidence>
<keyword evidence="6 7" id="KW-0472">Membrane</keyword>
<dbReference type="Proteomes" id="UP000037392">
    <property type="component" value="Unassembled WGS sequence"/>
</dbReference>
<evidence type="ECO:0000256" key="3">
    <source>
        <dbReference type="ARBA" id="ARBA00022475"/>
    </source>
</evidence>
<reference evidence="9 10" key="1">
    <citation type="submission" date="2011-04" db="EMBL/GenBank/DDBJ databases">
        <title>The Genome Sequence of Clostridium citroniae WAL-19142.</title>
        <authorList>
            <consortium name="The Broad Institute Genome Sequencing Platform"/>
            <person name="Earl A."/>
            <person name="Ward D."/>
            <person name="Feldgarden M."/>
            <person name="Gevers D."/>
            <person name="Warren Y.A."/>
            <person name="Tyrrell K.L."/>
            <person name="Citron D.M."/>
            <person name="Goldstein E.J."/>
            <person name="Daigneault M."/>
            <person name="Allen-Vercoe E."/>
            <person name="Young S.K."/>
            <person name="Zeng Q."/>
            <person name="Gargeya S."/>
            <person name="Fitzgerald M."/>
            <person name="Haas B."/>
            <person name="Abouelleil A."/>
            <person name="Alvarado L."/>
            <person name="Arachchi H.M."/>
            <person name="Berlin A."/>
            <person name="Brown A."/>
            <person name="Chapman S.B."/>
            <person name="Chen Z."/>
            <person name="Dunbar C."/>
            <person name="Freedman E."/>
            <person name="Gearin G."/>
            <person name="Gellesch M."/>
            <person name="Goldberg J."/>
            <person name="Griggs A."/>
            <person name="Gujja S."/>
            <person name="Heilman E.R."/>
            <person name="Heiman D."/>
            <person name="Howarth C."/>
            <person name="Larson L."/>
            <person name="Lui A."/>
            <person name="MacDonald P.J."/>
            <person name="Mehta T."/>
            <person name="Montmayeur A."/>
            <person name="Murphy C."/>
            <person name="Neiman D."/>
            <person name="Pearson M."/>
            <person name="Priest M."/>
            <person name="Roberts A."/>
            <person name="Saif S."/>
            <person name="Shea T."/>
            <person name="Shenoy N."/>
            <person name="Sisk P."/>
            <person name="Stolte C."/>
            <person name="Sykes S."/>
            <person name="White J."/>
            <person name="Yandava C."/>
            <person name="Wortman J."/>
            <person name="Nusbaum C."/>
            <person name="Birren B."/>
        </authorList>
    </citation>
    <scope>NUCLEOTIDE SEQUENCE [LARGE SCALE GENOMIC DNA]</scope>
    <source>
        <strain evidence="9 10">WAL-19142</strain>
    </source>
</reference>
<dbReference type="Gene3D" id="1.10.3720.10">
    <property type="entry name" value="MetI-like"/>
    <property type="match status" value="1"/>
</dbReference>
<dbReference type="EMBL" id="ADLK01000028">
    <property type="protein sequence ID" value="KMW17269.1"/>
    <property type="molecule type" value="Genomic_DNA"/>
</dbReference>
<proteinExistence type="inferred from homology"/>
<feature type="transmembrane region" description="Helical" evidence="7">
    <location>
        <begin position="106"/>
        <end position="129"/>
    </location>
</feature>
<dbReference type="PANTHER" id="PTHR43744">
    <property type="entry name" value="ABC TRANSPORTER PERMEASE PROTEIN MG189-RELATED-RELATED"/>
    <property type="match status" value="1"/>
</dbReference>
<feature type="domain" description="ABC transmembrane type-1" evidence="8">
    <location>
        <begin position="71"/>
        <end position="262"/>
    </location>
</feature>
<evidence type="ECO:0000259" key="8">
    <source>
        <dbReference type="PROSITE" id="PS50928"/>
    </source>
</evidence>
<sequence>MKMNKVVSGILLYGFIGLGAVISLFPFYWLAVMATNSSAAFMRFPPVMVFGGQFMTNMTNLLNSIQFGRAMFNTFVVAVCKTVGGVFFCSLASFYFAKFQFPGRRFLFALCLVTMMIPPQLNLIPQLIIMNKLGWLSTFKALILPGLIPAFGIFWMNQYCTGSIHDDLINSARIDGCGTFGLFLHVGLPIMIPGCAFLCIYIFMDSWNDYLWPLIVTNDSSRNTLQVALAQLQGAYNSTDYGMVMCGVLLATLPLFIIFLLFSRQFTADITAGAIKS</sequence>
<dbReference type="AlphaFoldDB" id="A0A0J9BYH0"/>
<comment type="similarity">
    <text evidence="7">Belongs to the binding-protein-dependent transport system permease family.</text>
</comment>
<dbReference type="SUPFAM" id="SSF161098">
    <property type="entry name" value="MetI-like"/>
    <property type="match status" value="1"/>
</dbReference>
<dbReference type="PANTHER" id="PTHR43744:SF12">
    <property type="entry name" value="ABC TRANSPORTER PERMEASE PROTEIN MG189-RELATED"/>
    <property type="match status" value="1"/>
</dbReference>
<feature type="transmembrane region" description="Helical" evidence="7">
    <location>
        <begin position="135"/>
        <end position="156"/>
    </location>
</feature>
<comment type="caution">
    <text evidence="9">The sequence shown here is derived from an EMBL/GenBank/DDBJ whole genome shotgun (WGS) entry which is preliminary data.</text>
</comment>
<feature type="transmembrane region" description="Helical" evidence="7">
    <location>
        <begin position="70"/>
        <end position="94"/>
    </location>
</feature>
<dbReference type="CDD" id="cd06261">
    <property type="entry name" value="TM_PBP2"/>
    <property type="match status" value="1"/>
</dbReference>
<dbReference type="Pfam" id="PF00528">
    <property type="entry name" value="BPD_transp_1"/>
    <property type="match status" value="1"/>
</dbReference>
<evidence type="ECO:0000256" key="4">
    <source>
        <dbReference type="ARBA" id="ARBA00022692"/>
    </source>
</evidence>
<protein>
    <recommendedName>
        <fullName evidence="8">ABC transmembrane type-1 domain-containing protein</fullName>
    </recommendedName>
</protein>
<feature type="transmembrane region" description="Helical" evidence="7">
    <location>
        <begin position="12"/>
        <end position="31"/>
    </location>
</feature>
<evidence type="ECO:0000313" key="9">
    <source>
        <dbReference type="EMBL" id="KMW17269.1"/>
    </source>
</evidence>
<dbReference type="GO" id="GO:0005886">
    <property type="term" value="C:plasma membrane"/>
    <property type="evidence" value="ECO:0007669"/>
    <property type="project" value="UniProtKB-SubCell"/>
</dbReference>
<dbReference type="OrthoDB" id="9787837at2"/>
<dbReference type="InterPro" id="IPR035906">
    <property type="entry name" value="MetI-like_sf"/>
</dbReference>
<dbReference type="RefSeq" id="WP_007864189.1">
    <property type="nucleotide sequence ID" value="NZ_KQ235880.1"/>
</dbReference>
<name>A0A0J9BYH0_9FIRM</name>
<evidence type="ECO:0000256" key="1">
    <source>
        <dbReference type="ARBA" id="ARBA00004651"/>
    </source>
</evidence>
<dbReference type="GeneID" id="93162826"/>
<feature type="transmembrane region" description="Helical" evidence="7">
    <location>
        <begin position="241"/>
        <end position="262"/>
    </location>
</feature>
<organism evidence="9 10">
    <name type="scientific">[Clostridium] citroniae WAL-19142</name>
    <dbReference type="NCBI Taxonomy" id="742734"/>
    <lineage>
        <taxon>Bacteria</taxon>
        <taxon>Bacillati</taxon>
        <taxon>Bacillota</taxon>
        <taxon>Clostridia</taxon>
        <taxon>Lachnospirales</taxon>
        <taxon>Lachnospiraceae</taxon>
        <taxon>Enterocloster</taxon>
    </lineage>
</organism>
<dbReference type="PATRIC" id="fig|742734.4.peg.4205"/>
<evidence type="ECO:0000256" key="6">
    <source>
        <dbReference type="ARBA" id="ARBA00023136"/>
    </source>
</evidence>
<comment type="subcellular location">
    <subcellularLocation>
        <location evidence="1 7">Cell membrane</location>
        <topology evidence="1 7">Multi-pass membrane protein</topology>
    </subcellularLocation>
</comment>
<keyword evidence="4 7" id="KW-0812">Transmembrane</keyword>
<keyword evidence="5 7" id="KW-1133">Transmembrane helix</keyword>
<dbReference type="PROSITE" id="PS50928">
    <property type="entry name" value="ABC_TM1"/>
    <property type="match status" value="1"/>
</dbReference>
<evidence type="ECO:0000313" key="10">
    <source>
        <dbReference type="Proteomes" id="UP000037392"/>
    </source>
</evidence>
<accession>A0A0J9BYH0</accession>
<dbReference type="GO" id="GO:0055085">
    <property type="term" value="P:transmembrane transport"/>
    <property type="evidence" value="ECO:0007669"/>
    <property type="project" value="InterPro"/>
</dbReference>
<feature type="transmembrane region" description="Helical" evidence="7">
    <location>
        <begin position="177"/>
        <end position="204"/>
    </location>
</feature>
<keyword evidence="2 7" id="KW-0813">Transport</keyword>
<evidence type="ECO:0000256" key="5">
    <source>
        <dbReference type="ARBA" id="ARBA00022989"/>
    </source>
</evidence>
<gene>
    <name evidence="9" type="ORF">HMPREF9470_03922</name>
</gene>
<keyword evidence="3" id="KW-1003">Cell membrane</keyword>